<accession>A0A7S4F4Z4</accession>
<dbReference type="InterPro" id="IPR028978">
    <property type="entry name" value="Chorismate_lyase_/UTRA_dom_sf"/>
</dbReference>
<feature type="compositionally biased region" description="Basic and acidic residues" evidence="1">
    <location>
        <begin position="221"/>
        <end position="235"/>
    </location>
</feature>
<evidence type="ECO:0000256" key="1">
    <source>
        <dbReference type="SAM" id="MobiDB-lite"/>
    </source>
</evidence>
<feature type="compositionally biased region" description="Low complexity" evidence="1">
    <location>
        <begin position="250"/>
        <end position="259"/>
    </location>
</feature>
<evidence type="ECO:0000313" key="2">
    <source>
        <dbReference type="EMBL" id="CAE0772968.1"/>
    </source>
</evidence>
<dbReference type="EMBL" id="HBIZ01040053">
    <property type="protein sequence ID" value="CAE0772968.1"/>
    <property type="molecule type" value="Transcribed_RNA"/>
</dbReference>
<feature type="region of interest" description="Disordered" evidence="1">
    <location>
        <begin position="166"/>
        <end position="259"/>
    </location>
</feature>
<dbReference type="Gene3D" id="3.40.1410.10">
    <property type="entry name" value="Chorismate lyase-like"/>
    <property type="match status" value="1"/>
</dbReference>
<sequence length="449" mass="48952">MERVIELVQQSPGRMGDIMGGPLLPAPLLHSPFTPVQRIVLSANGNLQRLVSAYYNSPVKVEQQYNRRVGPGQYERQVHLVTQGRVFGVATSTMKLTSAKLIEGVEKDGIAIGQMFRHFNILPECTILAAELEPDGEHFWREYTLSGAGVECQIHERLTSDMFELDQPEAMPPPPPSSSSARCAPPPLSIALGGNDGARPTRTPAPQRVPPPPHTTNESDANDKTDDNDSRHGNGDDAVDSATDKKKTPANTTNTNGAASNATTAAATAAATAGTAATELGSLGDIMAPATTYLKLPDGFTPLQRMLLTANGNVERIVASYYAAPVTTYVSLNHKREHCVYDRQIALLVFGQQFMSAKSTIFFTDIMWHEQMLKRNLQPGVLYRSMGEMPTFNLRSVGKGPSYFWRTYTLSASGMTVEVTETFAEDVFDKWPGQVPHATPVEIKYSVSL</sequence>
<dbReference type="SUPFAM" id="SSF64288">
    <property type="entry name" value="Chorismate lyase-like"/>
    <property type="match status" value="1"/>
</dbReference>
<organism evidence="2">
    <name type="scientific">Chrysotila carterae</name>
    <name type="common">Marine alga</name>
    <name type="synonym">Syracosphaera carterae</name>
    <dbReference type="NCBI Taxonomy" id="13221"/>
    <lineage>
        <taxon>Eukaryota</taxon>
        <taxon>Haptista</taxon>
        <taxon>Haptophyta</taxon>
        <taxon>Prymnesiophyceae</taxon>
        <taxon>Isochrysidales</taxon>
        <taxon>Isochrysidaceae</taxon>
        <taxon>Chrysotila</taxon>
    </lineage>
</organism>
<name>A0A7S4F4Z4_CHRCT</name>
<dbReference type="AlphaFoldDB" id="A0A7S4F4Z4"/>
<proteinExistence type="predicted"/>
<protein>
    <submittedName>
        <fullName evidence="2">Uncharacterized protein</fullName>
    </submittedName>
</protein>
<gene>
    <name evidence="2" type="ORF">PCAR00345_LOCUS25580</name>
</gene>
<reference evidence="2" key="1">
    <citation type="submission" date="2021-01" db="EMBL/GenBank/DDBJ databases">
        <authorList>
            <person name="Corre E."/>
            <person name="Pelletier E."/>
            <person name="Niang G."/>
            <person name="Scheremetjew M."/>
            <person name="Finn R."/>
            <person name="Kale V."/>
            <person name="Holt S."/>
            <person name="Cochrane G."/>
            <person name="Meng A."/>
            <person name="Brown T."/>
            <person name="Cohen L."/>
        </authorList>
    </citation>
    <scope>NUCLEOTIDE SEQUENCE</scope>
    <source>
        <strain evidence="2">CCMP645</strain>
    </source>
</reference>